<feature type="transmembrane region" description="Helical" evidence="7">
    <location>
        <begin position="199"/>
        <end position="220"/>
    </location>
</feature>
<name>A0A512LCA1_9PROT</name>
<dbReference type="PROSITE" id="PS50928">
    <property type="entry name" value="ABC_TM1"/>
    <property type="match status" value="1"/>
</dbReference>
<dbReference type="GO" id="GO:0055085">
    <property type="term" value="P:transmembrane transport"/>
    <property type="evidence" value="ECO:0007669"/>
    <property type="project" value="InterPro"/>
</dbReference>
<keyword evidence="10" id="KW-1185">Reference proteome</keyword>
<keyword evidence="5 7" id="KW-1133">Transmembrane helix</keyword>
<evidence type="ECO:0000259" key="8">
    <source>
        <dbReference type="PROSITE" id="PS50928"/>
    </source>
</evidence>
<feature type="transmembrane region" description="Helical" evidence="7">
    <location>
        <begin position="158"/>
        <end position="178"/>
    </location>
</feature>
<accession>A0A512LCA1</accession>
<proteinExistence type="inferred from homology"/>
<dbReference type="PANTHER" id="PTHR30151">
    <property type="entry name" value="ALKANE SULFONATE ABC TRANSPORTER-RELATED, MEMBRANE SUBUNIT"/>
    <property type="match status" value="1"/>
</dbReference>
<sequence>MREADRELLLAGGWVEKEGGFASKLLKKISSPQFMRGIIGIGFFFGIWFVLTELYVPPRFEFIPNPFYLFKQWISLRPDNGVSIFTPIYYEHIFVSTLRVYTAFALAVILGVPLGLLLGWNRTFRNMVFPVVELLRPIPPLAWVPLAVLTMPGIEMPVIFVTMLAGFFATVLNSYLGVLSINETYFRAASCLGFNRWQVLFRVVVPGALPFIFTGLQIAMGVSWFSLVGGEIIAGKSGLGFLIFEAYQNVQLSNIFIAMTTLGTLGYASSAIIRRIGRALMAWQLKERGTA</sequence>
<gene>
    <name evidence="9" type="ORF">TPL01_32620</name>
</gene>
<dbReference type="GO" id="GO:0005886">
    <property type="term" value="C:plasma membrane"/>
    <property type="evidence" value="ECO:0007669"/>
    <property type="project" value="UniProtKB-SubCell"/>
</dbReference>
<dbReference type="InterPro" id="IPR035906">
    <property type="entry name" value="MetI-like_sf"/>
</dbReference>
<dbReference type="Pfam" id="PF00528">
    <property type="entry name" value="BPD_transp_1"/>
    <property type="match status" value="1"/>
</dbReference>
<feature type="domain" description="ABC transmembrane type-1" evidence="8">
    <location>
        <begin position="93"/>
        <end position="277"/>
    </location>
</feature>
<comment type="subcellular location">
    <subcellularLocation>
        <location evidence="1 7">Cell membrane</location>
        <topology evidence="1 7">Multi-pass membrane protein</topology>
    </subcellularLocation>
</comment>
<evidence type="ECO:0000313" key="9">
    <source>
        <dbReference type="EMBL" id="GEP32124.1"/>
    </source>
</evidence>
<dbReference type="Proteomes" id="UP000321337">
    <property type="component" value="Unassembled WGS sequence"/>
</dbReference>
<evidence type="ECO:0000256" key="6">
    <source>
        <dbReference type="ARBA" id="ARBA00023136"/>
    </source>
</evidence>
<evidence type="ECO:0000256" key="5">
    <source>
        <dbReference type="ARBA" id="ARBA00022989"/>
    </source>
</evidence>
<feature type="transmembrane region" description="Helical" evidence="7">
    <location>
        <begin position="255"/>
        <end position="273"/>
    </location>
</feature>
<evidence type="ECO:0000313" key="10">
    <source>
        <dbReference type="Proteomes" id="UP000321337"/>
    </source>
</evidence>
<dbReference type="InterPro" id="IPR000515">
    <property type="entry name" value="MetI-like"/>
</dbReference>
<dbReference type="RefSeq" id="WP_198415297.1">
    <property type="nucleotide sequence ID" value="NZ_AP021884.1"/>
</dbReference>
<keyword evidence="4 7" id="KW-0812">Transmembrane</keyword>
<comment type="caution">
    <text evidence="9">The sequence shown here is derived from an EMBL/GenBank/DDBJ whole genome shotgun (WGS) entry which is preliminary data.</text>
</comment>
<protein>
    <submittedName>
        <fullName evidence="9">ABC transporter permease</fullName>
    </submittedName>
</protein>
<evidence type="ECO:0000256" key="2">
    <source>
        <dbReference type="ARBA" id="ARBA00022448"/>
    </source>
</evidence>
<keyword evidence="2 7" id="KW-0813">Transport</keyword>
<evidence type="ECO:0000256" key="4">
    <source>
        <dbReference type="ARBA" id="ARBA00022692"/>
    </source>
</evidence>
<dbReference type="Gene3D" id="1.10.3720.10">
    <property type="entry name" value="MetI-like"/>
    <property type="match status" value="1"/>
</dbReference>
<reference evidence="9 10" key="1">
    <citation type="submission" date="2019-07" db="EMBL/GenBank/DDBJ databases">
        <title>Whole genome shotgun sequence of Thiobacillus plumbophilus NBRC 107929.</title>
        <authorList>
            <person name="Hosoyama A."/>
            <person name="Uohara A."/>
            <person name="Ohji S."/>
            <person name="Ichikawa N."/>
        </authorList>
    </citation>
    <scope>NUCLEOTIDE SEQUENCE [LARGE SCALE GENOMIC DNA]</scope>
    <source>
        <strain evidence="9 10">NBRC 107929</strain>
    </source>
</reference>
<evidence type="ECO:0000256" key="1">
    <source>
        <dbReference type="ARBA" id="ARBA00004651"/>
    </source>
</evidence>
<feature type="transmembrane region" description="Helical" evidence="7">
    <location>
        <begin position="100"/>
        <end position="120"/>
    </location>
</feature>
<evidence type="ECO:0000256" key="7">
    <source>
        <dbReference type="RuleBase" id="RU363032"/>
    </source>
</evidence>
<comment type="similarity">
    <text evidence="7">Belongs to the binding-protein-dependent transport system permease family.</text>
</comment>
<keyword evidence="6 7" id="KW-0472">Membrane</keyword>
<dbReference type="EMBL" id="BKAD01000049">
    <property type="protein sequence ID" value="GEP32124.1"/>
    <property type="molecule type" value="Genomic_DNA"/>
</dbReference>
<dbReference type="SUPFAM" id="SSF161098">
    <property type="entry name" value="MetI-like"/>
    <property type="match status" value="1"/>
</dbReference>
<dbReference type="AlphaFoldDB" id="A0A512LCA1"/>
<keyword evidence="3" id="KW-1003">Cell membrane</keyword>
<feature type="transmembrane region" description="Helical" evidence="7">
    <location>
        <begin position="127"/>
        <end position="146"/>
    </location>
</feature>
<dbReference type="CDD" id="cd06261">
    <property type="entry name" value="TM_PBP2"/>
    <property type="match status" value="1"/>
</dbReference>
<organism evidence="9 10">
    <name type="scientific">Sulfuriferula plumbiphila</name>
    <dbReference type="NCBI Taxonomy" id="171865"/>
    <lineage>
        <taxon>Bacteria</taxon>
        <taxon>Pseudomonadati</taxon>
        <taxon>Pseudomonadota</taxon>
        <taxon>Betaproteobacteria</taxon>
        <taxon>Nitrosomonadales</taxon>
        <taxon>Sulfuricellaceae</taxon>
        <taxon>Sulfuriferula</taxon>
    </lineage>
</organism>
<dbReference type="PANTHER" id="PTHR30151:SF0">
    <property type="entry name" value="ABC TRANSPORTER PERMEASE PROTEIN MJ0413-RELATED"/>
    <property type="match status" value="1"/>
</dbReference>
<evidence type="ECO:0000256" key="3">
    <source>
        <dbReference type="ARBA" id="ARBA00022475"/>
    </source>
</evidence>
<feature type="transmembrane region" description="Helical" evidence="7">
    <location>
        <begin position="34"/>
        <end position="51"/>
    </location>
</feature>